<accession>L7CID1</accession>
<gene>
    <name evidence="1" type="ORF">RBSWK_02120</name>
</gene>
<comment type="caution">
    <text evidence="1">The sequence shown here is derived from an EMBL/GenBank/DDBJ whole genome shotgun (WGS) entry which is preliminary data.</text>
</comment>
<sequence length="43" mass="4281">MASAGTFTVGPGLLGTLHPMKNNEARPIPAAAMEVTASEAGRG</sequence>
<reference evidence="1 2" key="1">
    <citation type="journal article" date="2013" name="Mar. Genomics">
        <title>Expression of sulfatases in Rhodopirellula baltica and the diversity of sulfatases in the genus Rhodopirellula.</title>
        <authorList>
            <person name="Wegner C.E."/>
            <person name="Richter-Heitmann T."/>
            <person name="Klindworth A."/>
            <person name="Klockow C."/>
            <person name="Richter M."/>
            <person name="Achstetter T."/>
            <person name="Glockner F.O."/>
            <person name="Harder J."/>
        </authorList>
    </citation>
    <scope>NUCLEOTIDE SEQUENCE [LARGE SCALE GENOMIC DNA]</scope>
    <source>
        <strain evidence="1 2">SWK14</strain>
    </source>
</reference>
<dbReference type="EMBL" id="AMWG01000043">
    <property type="protein sequence ID" value="ELP33984.1"/>
    <property type="molecule type" value="Genomic_DNA"/>
</dbReference>
<protein>
    <submittedName>
        <fullName evidence="1">Uncharacterized protein</fullName>
    </submittedName>
</protein>
<name>L7CID1_RHOBT</name>
<dbReference type="Proteomes" id="UP000010959">
    <property type="component" value="Unassembled WGS sequence"/>
</dbReference>
<organism evidence="1 2">
    <name type="scientific">Rhodopirellula baltica SWK14</name>
    <dbReference type="NCBI Taxonomy" id="993516"/>
    <lineage>
        <taxon>Bacteria</taxon>
        <taxon>Pseudomonadati</taxon>
        <taxon>Planctomycetota</taxon>
        <taxon>Planctomycetia</taxon>
        <taxon>Pirellulales</taxon>
        <taxon>Pirellulaceae</taxon>
        <taxon>Rhodopirellula</taxon>
    </lineage>
</organism>
<evidence type="ECO:0000313" key="2">
    <source>
        <dbReference type="Proteomes" id="UP000010959"/>
    </source>
</evidence>
<dbReference type="AlphaFoldDB" id="L7CID1"/>
<proteinExistence type="predicted"/>
<evidence type="ECO:0000313" key="1">
    <source>
        <dbReference type="EMBL" id="ELP33984.1"/>
    </source>
</evidence>